<dbReference type="GO" id="GO:0046677">
    <property type="term" value="P:response to antibiotic"/>
    <property type="evidence" value="ECO:0007669"/>
    <property type="project" value="UniProtKB-KW"/>
</dbReference>
<name>A0A1M4ZDG7_9HYPH</name>
<keyword evidence="6" id="KW-0223">Dioxygenase</keyword>
<evidence type="ECO:0000256" key="3">
    <source>
        <dbReference type="ARBA" id="ARBA00023251"/>
    </source>
</evidence>
<evidence type="ECO:0000313" key="6">
    <source>
        <dbReference type="EMBL" id="SHF16084.1"/>
    </source>
</evidence>
<feature type="region of interest" description="Disordered" evidence="4">
    <location>
        <begin position="159"/>
        <end position="183"/>
    </location>
</feature>
<sequence>MAALIPELTVSDLAASLVFYRDILGFDISYMRAEEGFAAIALGDAALMLDQAGIGRDWVTAPLADPFGRGVNFQIEVPALAPLLAHLETARWRLFLPVETRAYATGAVTITQRQFCVQDPDGYLLRFFERVTSSLFARDDPDGVDQAGEITQNCQHDIEPELQAEADLQKDAHGRNNDRQNDA</sequence>
<dbReference type="EMBL" id="FQVC01000005">
    <property type="protein sequence ID" value="SHF16084.1"/>
    <property type="molecule type" value="Genomic_DNA"/>
</dbReference>
<gene>
    <name evidence="6" type="ORF">SAMN02745223_01903</name>
</gene>
<feature type="domain" description="VOC" evidence="5">
    <location>
        <begin position="2"/>
        <end position="130"/>
    </location>
</feature>
<dbReference type="InterPro" id="IPR004360">
    <property type="entry name" value="Glyas_Fos-R_dOase_dom"/>
</dbReference>
<dbReference type="AlphaFoldDB" id="A0A1M4ZDG7"/>
<feature type="compositionally biased region" description="Basic and acidic residues" evidence="4">
    <location>
        <begin position="167"/>
        <end position="183"/>
    </location>
</feature>
<dbReference type="Pfam" id="PF00903">
    <property type="entry name" value="Glyoxalase"/>
    <property type="match status" value="1"/>
</dbReference>
<proteinExistence type="inferred from homology"/>
<dbReference type="Gene3D" id="3.10.180.10">
    <property type="entry name" value="2,3-Dihydroxybiphenyl 1,2-Dioxygenase, domain 1"/>
    <property type="match status" value="1"/>
</dbReference>
<dbReference type="InterPro" id="IPR037523">
    <property type="entry name" value="VOC_core"/>
</dbReference>
<accession>A0A1M4ZDG7</accession>
<keyword evidence="6" id="KW-0560">Oxidoreductase</keyword>
<dbReference type="PROSITE" id="PS51819">
    <property type="entry name" value="VOC"/>
    <property type="match status" value="1"/>
</dbReference>
<organism evidence="6 7">
    <name type="scientific">Devosia limi DSM 17137</name>
    <dbReference type="NCBI Taxonomy" id="1121477"/>
    <lineage>
        <taxon>Bacteria</taxon>
        <taxon>Pseudomonadati</taxon>
        <taxon>Pseudomonadota</taxon>
        <taxon>Alphaproteobacteria</taxon>
        <taxon>Hyphomicrobiales</taxon>
        <taxon>Devosiaceae</taxon>
        <taxon>Devosia</taxon>
    </lineage>
</organism>
<protein>
    <recommendedName>
        <fullName evidence="2">Bleomycin resistance protein</fullName>
    </recommendedName>
</protein>
<comment type="similarity">
    <text evidence="1">Belongs to the bleomycin resistance protein family.</text>
</comment>
<reference evidence="6 7" key="1">
    <citation type="submission" date="2016-11" db="EMBL/GenBank/DDBJ databases">
        <authorList>
            <person name="Jaros S."/>
            <person name="Januszkiewicz K."/>
            <person name="Wedrychowicz H."/>
        </authorList>
    </citation>
    <scope>NUCLEOTIDE SEQUENCE [LARGE SCALE GENOMIC DNA]</scope>
    <source>
        <strain evidence="6 7">DSM 17137</strain>
    </source>
</reference>
<dbReference type="GO" id="GO:0051213">
    <property type="term" value="F:dioxygenase activity"/>
    <property type="evidence" value="ECO:0007669"/>
    <property type="project" value="UniProtKB-KW"/>
</dbReference>
<dbReference type="SUPFAM" id="SSF54593">
    <property type="entry name" value="Glyoxalase/Bleomycin resistance protein/Dihydroxybiphenyl dioxygenase"/>
    <property type="match status" value="1"/>
</dbReference>
<dbReference type="InterPro" id="IPR029068">
    <property type="entry name" value="Glyas_Bleomycin-R_OHBP_Dase"/>
</dbReference>
<dbReference type="Proteomes" id="UP000184533">
    <property type="component" value="Unassembled WGS sequence"/>
</dbReference>
<evidence type="ECO:0000256" key="1">
    <source>
        <dbReference type="ARBA" id="ARBA00011051"/>
    </source>
</evidence>
<evidence type="ECO:0000256" key="2">
    <source>
        <dbReference type="ARBA" id="ARBA00021572"/>
    </source>
</evidence>
<evidence type="ECO:0000256" key="4">
    <source>
        <dbReference type="SAM" id="MobiDB-lite"/>
    </source>
</evidence>
<dbReference type="CDD" id="cd08349">
    <property type="entry name" value="BLMA_like"/>
    <property type="match status" value="1"/>
</dbReference>
<keyword evidence="3" id="KW-0046">Antibiotic resistance</keyword>
<dbReference type="InterPro" id="IPR000335">
    <property type="entry name" value="Bleomycin-R"/>
</dbReference>
<evidence type="ECO:0000259" key="5">
    <source>
        <dbReference type="PROSITE" id="PS51819"/>
    </source>
</evidence>
<evidence type="ECO:0000313" key="7">
    <source>
        <dbReference type="Proteomes" id="UP000184533"/>
    </source>
</evidence>